<dbReference type="InterPro" id="IPR003838">
    <property type="entry name" value="ABC3_permease_C"/>
</dbReference>
<feature type="domain" description="ABC3 transporter permease C-terminal" evidence="7">
    <location>
        <begin position="657"/>
        <end position="771"/>
    </location>
</feature>
<protein>
    <submittedName>
        <fullName evidence="9">ABC transporter permease</fullName>
    </submittedName>
</protein>
<dbReference type="InterPro" id="IPR025857">
    <property type="entry name" value="MacB_PCD"/>
</dbReference>
<organism evidence="9 10">
    <name type="scientific">Ancylomarina salipaludis</name>
    <dbReference type="NCBI Taxonomy" id="2501299"/>
    <lineage>
        <taxon>Bacteria</taxon>
        <taxon>Pseudomonadati</taxon>
        <taxon>Bacteroidota</taxon>
        <taxon>Bacteroidia</taxon>
        <taxon>Marinilabiliales</taxon>
        <taxon>Marinifilaceae</taxon>
        <taxon>Ancylomarina</taxon>
    </lineage>
</organism>
<feature type="transmembrane region" description="Helical" evidence="6">
    <location>
        <begin position="652"/>
        <end position="675"/>
    </location>
</feature>
<dbReference type="EMBL" id="SAXA01000004">
    <property type="protein sequence ID" value="RXQ95863.1"/>
    <property type="molecule type" value="Genomic_DNA"/>
</dbReference>
<evidence type="ECO:0000313" key="10">
    <source>
        <dbReference type="Proteomes" id="UP000289703"/>
    </source>
</evidence>
<feature type="transmembrane region" description="Helical" evidence="6">
    <location>
        <begin position="363"/>
        <end position="386"/>
    </location>
</feature>
<evidence type="ECO:0000259" key="8">
    <source>
        <dbReference type="Pfam" id="PF12704"/>
    </source>
</evidence>
<gene>
    <name evidence="9" type="ORF">EO244_06030</name>
</gene>
<feature type="domain" description="MacB-like periplasmic core" evidence="8">
    <location>
        <begin position="423"/>
        <end position="584"/>
    </location>
</feature>
<evidence type="ECO:0000256" key="6">
    <source>
        <dbReference type="SAM" id="Phobius"/>
    </source>
</evidence>
<dbReference type="GO" id="GO:0022857">
    <property type="term" value="F:transmembrane transporter activity"/>
    <property type="evidence" value="ECO:0007669"/>
    <property type="project" value="TreeGrafter"/>
</dbReference>
<keyword evidence="4 6" id="KW-1133">Transmembrane helix</keyword>
<keyword evidence="5 6" id="KW-0472">Membrane</keyword>
<evidence type="ECO:0000256" key="2">
    <source>
        <dbReference type="ARBA" id="ARBA00022475"/>
    </source>
</evidence>
<dbReference type="OrthoDB" id="973461at2"/>
<feature type="transmembrane region" description="Helical" evidence="6">
    <location>
        <begin position="739"/>
        <end position="761"/>
    </location>
</feature>
<dbReference type="AlphaFoldDB" id="A0A4V1N0A1"/>
<dbReference type="RefSeq" id="WP_129253756.1">
    <property type="nucleotide sequence ID" value="NZ_SAXA01000004.1"/>
</dbReference>
<feature type="transmembrane region" description="Helical" evidence="6">
    <location>
        <begin position="20"/>
        <end position="42"/>
    </location>
</feature>
<sequence length="778" mass="88219">MLKYNIRTALRKISLLKNHTVISLIGLTISLVCVFVITAWTIQELQYDSFHDHSESIYMVTTEMKIENGDNVTLAETPTALAQELKNRIPSVEHSFNFMYLYGQRVLKIGNNKYPESGVAADSKMLEVLNFPLLYGSINDLDKPNSIFITEKLAKKLFPAESPVGKVIEYPNNNLLTVKGILRDIPENSSLKFDFIVSNQIEEGNDSSWWPLSTNTIIKTIPNTDIESTKQMANTIWRENIKYEQFSIDLLPIEKYRYGANFGAFNAKHGNYLKLFSFIGIAILILLLASLNYINLVSAYLIKRTGEVSIRKIHGASSKTILKYFLVESAINSIIASVMAILLSALFIRYFKLILDVNISSRYLIISYILGTIGAFLMIGIISGLYPALLTSSYSPFSKIQSNRSSVYQGRLRNAFVISQFILSISLTIVCLFIIRQTSYLNNFDLGYNSHNIVEIYLPPQGEKDFETIKNNLLSNPNITQVSFAGNSPVDVSPFFMTDNWKWDGSEEGASTSIYRLTVDDSYLNIFQIPLLEGRNFSGAKTDETKVIINEKLSQLLGFSSPIGKILWQGENKFEIIGVVKNFHFQNLSNTIQPQLFAYSATKNRMFVEINQNTEPGLNAIKNQFTQFYDQLFSYSFIDDQVKSLYVNENKISLGIIVFTILTILLSCIGLIGLITFNTELKTKEIGIRKVCGAKITEIVVYLNQDILKWFLVGVVISAWISWYLMTKWLGNFAYKISLNWWVFLLGALIIFTITALTISWQSWKAARANPVETLKYE</sequence>
<comment type="caution">
    <text evidence="9">The sequence shown here is derived from an EMBL/GenBank/DDBJ whole genome shotgun (WGS) entry which is preliminary data.</text>
</comment>
<evidence type="ECO:0000256" key="1">
    <source>
        <dbReference type="ARBA" id="ARBA00004651"/>
    </source>
</evidence>
<feature type="transmembrane region" description="Helical" evidence="6">
    <location>
        <begin position="330"/>
        <end position="351"/>
    </location>
</feature>
<dbReference type="Proteomes" id="UP000289703">
    <property type="component" value="Unassembled WGS sequence"/>
</dbReference>
<feature type="transmembrane region" description="Helical" evidence="6">
    <location>
        <begin position="275"/>
        <end position="294"/>
    </location>
</feature>
<dbReference type="Pfam" id="PF12704">
    <property type="entry name" value="MacB_PCD"/>
    <property type="match status" value="2"/>
</dbReference>
<evidence type="ECO:0000313" key="9">
    <source>
        <dbReference type="EMBL" id="RXQ95863.1"/>
    </source>
</evidence>
<dbReference type="GO" id="GO:0005886">
    <property type="term" value="C:plasma membrane"/>
    <property type="evidence" value="ECO:0007669"/>
    <property type="project" value="UniProtKB-SubCell"/>
</dbReference>
<dbReference type="Pfam" id="PF02687">
    <property type="entry name" value="FtsX"/>
    <property type="match status" value="2"/>
</dbReference>
<keyword evidence="3 6" id="KW-0812">Transmembrane</keyword>
<feature type="transmembrane region" description="Helical" evidence="6">
    <location>
        <begin position="415"/>
        <end position="435"/>
    </location>
</feature>
<evidence type="ECO:0000256" key="5">
    <source>
        <dbReference type="ARBA" id="ARBA00023136"/>
    </source>
</evidence>
<reference evidence="9 10" key="1">
    <citation type="submission" date="2019-01" db="EMBL/GenBank/DDBJ databases">
        <title>Ancylomarina salipaludis sp. nov., isolated from a salt marsh.</title>
        <authorList>
            <person name="Yoon J.-H."/>
        </authorList>
    </citation>
    <scope>NUCLEOTIDE SEQUENCE [LARGE SCALE GENOMIC DNA]</scope>
    <source>
        <strain evidence="9 10">SHSM-M15</strain>
    </source>
</reference>
<keyword evidence="10" id="KW-1185">Reference proteome</keyword>
<dbReference type="PANTHER" id="PTHR30572">
    <property type="entry name" value="MEMBRANE COMPONENT OF TRANSPORTER-RELATED"/>
    <property type="match status" value="1"/>
</dbReference>
<accession>A0A4V1N0A1</accession>
<evidence type="ECO:0000256" key="4">
    <source>
        <dbReference type="ARBA" id="ARBA00022989"/>
    </source>
</evidence>
<keyword evidence="2" id="KW-1003">Cell membrane</keyword>
<feature type="domain" description="ABC3 transporter permease C-terminal" evidence="7">
    <location>
        <begin position="280"/>
        <end position="396"/>
    </location>
</feature>
<evidence type="ECO:0000259" key="7">
    <source>
        <dbReference type="Pfam" id="PF02687"/>
    </source>
</evidence>
<feature type="transmembrane region" description="Helical" evidence="6">
    <location>
        <begin position="707"/>
        <end position="727"/>
    </location>
</feature>
<dbReference type="InterPro" id="IPR050250">
    <property type="entry name" value="Macrolide_Exporter_MacB"/>
</dbReference>
<name>A0A4V1N0A1_9BACT</name>
<proteinExistence type="predicted"/>
<feature type="domain" description="MacB-like periplasmic core" evidence="8">
    <location>
        <begin position="20"/>
        <end position="231"/>
    </location>
</feature>
<dbReference type="PANTHER" id="PTHR30572:SF18">
    <property type="entry name" value="ABC-TYPE MACROLIDE FAMILY EXPORT SYSTEM PERMEASE COMPONENT 2"/>
    <property type="match status" value="1"/>
</dbReference>
<comment type="subcellular location">
    <subcellularLocation>
        <location evidence="1">Cell membrane</location>
        <topology evidence="1">Multi-pass membrane protein</topology>
    </subcellularLocation>
</comment>
<evidence type="ECO:0000256" key="3">
    <source>
        <dbReference type="ARBA" id="ARBA00022692"/>
    </source>
</evidence>